<evidence type="ECO:0000256" key="1">
    <source>
        <dbReference type="SAM" id="MobiDB-lite"/>
    </source>
</evidence>
<gene>
    <name evidence="2" type="ORF">LTRI10_LOCUS26858</name>
</gene>
<feature type="compositionally biased region" description="Basic and acidic residues" evidence="1">
    <location>
        <begin position="11"/>
        <end position="30"/>
    </location>
</feature>
<keyword evidence="3" id="KW-1185">Reference proteome</keyword>
<dbReference type="AlphaFoldDB" id="A0AAV2EIE2"/>
<feature type="region of interest" description="Disordered" evidence="1">
    <location>
        <begin position="1"/>
        <end position="30"/>
    </location>
</feature>
<reference evidence="2 3" key="1">
    <citation type="submission" date="2024-04" db="EMBL/GenBank/DDBJ databases">
        <authorList>
            <person name="Fracassetti M."/>
        </authorList>
    </citation>
    <scope>NUCLEOTIDE SEQUENCE [LARGE SCALE GENOMIC DNA]</scope>
</reference>
<name>A0AAV2EIE2_9ROSI</name>
<organism evidence="2 3">
    <name type="scientific">Linum trigynum</name>
    <dbReference type="NCBI Taxonomy" id="586398"/>
    <lineage>
        <taxon>Eukaryota</taxon>
        <taxon>Viridiplantae</taxon>
        <taxon>Streptophyta</taxon>
        <taxon>Embryophyta</taxon>
        <taxon>Tracheophyta</taxon>
        <taxon>Spermatophyta</taxon>
        <taxon>Magnoliopsida</taxon>
        <taxon>eudicotyledons</taxon>
        <taxon>Gunneridae</taxon>
        <taxon>Pentapetalae</taxon>
        <taxon>rosids</taxon>
        <taxon>fabids</taxon>
        <taxon>Malpighiales</taxon>
        <taxon>Linaceae</taxon>
        <taxon>Linum</taxon>
    </lineage>
</organism>
<dbReference type="EMBL" id="OZ034817">
    <property type="protein sequence ID" value="CAL1385743.1"/>
    <property type="molecule type" value="Genomic_DNA"/>
</dbReference>
<dbReference type="Proteomes" id="UP001497516">
    <property type="component" value="Chromosome 4"/>
</dbReference>
<protein>
    <submittedName>
        <fullName evidence="2">Uncharacterized protein</fullName>
    </submittedName>
</protein>
<evidence type="ECO:0000313" key="2">
    <source>
        <dbReference type="EMBL" id="CAL1385743.1"/>
    </source>
</evidence>
<proteinExistence type="predicted"/>
<accession>A0AAV2EIE2</accession>
<sequence length="80" mass="9458">MQQHIAYAEGQPRHQELPPDGEHVSGSERHRGLPAWTGMHVRAVLRQIWRGGVTRLGYRRSHEIWLLCYWRSDEIGMQER</sequence>
<evidence type="ECO:0000313" key="3">
    <source>
        <dbReference type="Proteomes" id="UP001497516"/>
    </source>
</evidence>